<dbReference type="Proteomes" id="UP000193144">
    <property type="component" value="Unassembled WGS sequence"/>
</dbReference>
<evidence type="ECO:0000259" key="1">
    <source>
        <dbReference type="Pfam" id="PF00561"/>
    </source>
</evidence>
<evidence type="ECO:0000313" key="3">
    <source>
        <dbReference type="Proteomes" id="UP000193144"/>
    </source>
</evidence>
<dbReference type="SUPFAM" id="SSF53474">
    <property type="entry name" value="alpha/beta-Hydrolases"/>
    <property type="match status" value="1"/>
</dbReference>
<dbReference type="STRING" id="1231657.A0A1Y1ZDX7"/>
<comment type="caution">
    <text evidence="2">The sequence shown here is derived from an EMBL/GenBank/DDBJ whole genome shotgun (WGS) entry which is preliminary data.</text>
</comment>
<dbReference type="Gene3D" id="3.40.50.1820">
    <property type="entry name" value="alpha/beta hydrolase"/>
    <property type="match status" value="1"/>
</dbReference>
<feature type="domain" description="AB hydrolase-1" evidence="1">
    <location>
        <begin position="73"/>
        <end position="331"/>
    </location>
</feature>
<sequence length="348" mass="39086">MPESVAHYLRYVQQLVSSSVSLAFKTQTNHTGCLAQQPRKCRFPLEDDRSDTITLSDGRRLGYAQYGSVTGKPIFHLHGLPGSRIEGAYYHDIGLRLGARIIAVDRPGIGLSSPNPDRRLLDFPKELEYLAQHLGLDEYAVVGVSGGGPYALACAAALPREKIRCVSIVCGLGPPDISMRGADLAHRVAFPYGWRYAPSFLTRWFWKLQPVGRIDLTDSQWLAMMLDPARLEATPVKDLGFMKDEDVLQVMLRSTRQAFSQGFDGVWRDGKVMCSHFGFRVEDIHSDLPVRLWYGKQDTFIPLIQGEQIAARLNGRAHLRVLDETHGSIFFNRREEVIEDILATMKKS</sequence>
<dbReference type="PANTHER" id="PTHR43433">
    <property type="entry name" value="HYDROLASE, ALPHA/BETA FOLD FAMILY PROTEIN"/>
    <property type="match status" value="1"/>
</dbReference>
<dbReference type="AlphaFoldDB" id="A0A1Y1ZDX7"/>
<protein>
    <submittedName>
        <fullName evidence="2">Alpha/Beta hydrolase protein</fullName>
    </submittedName>
</protein>
<reference evidence="2 3" key="1">
    <citation type="submission" date="2016-07" db="EMBL/GenBank/DDBJ databases">
        <title>Pervasive Adenine N6-methylation of Active Genes in Fungi.</title>
        <authorList>
            <consortium name="DOE Joint Genome Institute"/>
            <person name="Mondo S.J."/>
            <person name="Dannebaum R.O."/>
            <person name="Kuo R.C."/>
            <person name="Labutti K."/>
            <person name="Haridas S."/>
            <person name="Kuo A."/>
            <person name="Salamov A."/>
            <person name="Ahrendt S.R."/>
            <person name="Lipzen A."/>
            <person name="Sullivan W."/>
            <person name="Andreopoulos W.B."/>
            <person name="Clum A."/>
            <person name="Lindquist E."/>
            <person name="Daum C."/>
            <person name="Ramamoorthy G.K."/>
            <person name="Gryganskyi A."/>
            <person name="Culley D."/>
            <person name="Magnuson J.K."/>
            <person name="James T.Y."/>
            <person name="O'Malley M.A."/>
            <person name="Stajich J.E."/>
            <person name="Spatafora J.W."/>
            <person name="Visel A."/>
            <person name="Grigoriev I.V."/>
        </authorList>
    </citation>
    <scope>NUCLEOTIDE SEQUENCE [LARGE SCALE GENOMIC DNA]</scope>
    <source>
        <strain evidence="2 3">CBS 115471</strain>
    </source>
</reference>
<evidence type="ECO:0000313" key="2">
    <source>
        <dbReference type="EMBL" id="ORY08483.1"/>
    </source>
</evidence>
<dbReference type="OrthoDB" id="294702at2759"/>
<dbReference type="Pfam" id="PF00561">
    <property type="entry name" value="Abhydrolase_1"/>
    <property type="match status" value="1"/>
</dbReference>
<organism evidence="2 3">
    <name type="scientific">Clohesyomyces aquaticus</name>
    <dbReference type="NCBI Taxonomy" id="1231657"/>
    <lineage>
        <taxon>Eukaryota</taxon>
        <taxon>Fungi</taxon>
        <taxon>Dikarya</taxon>
        <taxon>Ascomycota</taxon>
        <taxon>Pezizomycotina</taxon>
        <taxon>Dothideomycetes</taxon>
        <taxon>Pleosporomycetidae</taxon>
        <taxon>Pleosporales</taxon>
        <taxon>Lindgomycetaceae</taxon>
        <taxon>Clohesyomyces</taxon>
    </lineage>
</organism>
<proteinExistence type="predicted"/>
<gene>
    <name evidence="2" type="ORF">BCR34DRAFT_626226</name>
</gene>
<dbReference type="PANTHER" id="PTHR43433:SF10">
    <property type="entry name" value="AB HYDROLASE-1 DOMAIN-CONTAINING PROTEIN"/>
    <property type="match status" value="1"/>
</dbReference>
<keyword evidence="3" id="KW-1185">Reference proteome</keyword>
<dbReference type="GO" id="GO:0016787">
    <property type="term" value="F:hydrolase activity"/>
    <property type="evidence" value="ECO:0007669"/>
    <property type="project" value="UniProtKB-KW"/>
</dbReference>
<name>A0A1Y1ZDX7_9PLEO</name>
<accession>A0A1Y1ZDX7</accession>
<keyword evidence="2" id="KW-0378">Hydrolase</keyword>
<dbReference type="InterPro" id="IPR000073">
    <property type="entry name" value="AB_hydrolase_1"/>
</dbReference>
<dbReference type="EMBL" id="MCFA01000101">
    <property type="protein sequence ID" value="ORY08483.1"/>
    <property type="molecule type" value="Genomic_DNA"/>
</dbReference>
<dbReference type="InterPro" id="IPR050471">
    <property type="entry name" value="AB_hydrolase"/>
</dbReference>
<dbReference type="InterPro" id="IPR029058">
    <property type="entry name" value="AB_hydrolase_fold"/>
</dbReference>